<dbReference type="AlphaFoldDB" id="A0AA96WGI3"/>
<sequence length="177" mass="20507">MWFPSFRAWCSAARLSVLAYLGIIVFPFYAWINVLLNVLWLIAVNFQIDTLWLIFLGASIISFIIGFISYIAIKALFRLLLWILWSKPPKWLLPAKSLKVNLHKFTVLTVATLPLAMIFVLTIAAETGIEMIANIEIIKHKDFIANLVMRFFWLWFVSAAYLLHWFPIRQSETAARS</sequence>
<keyword evidence="1" id="KW-1133">Transmembrane helix</keyword>
<evidence type="ECO:0000256" key="1">
    <source>
        <dbReference type="SAM" id="Phobius"/>
    </source>
</evidence>
<dbReference type="RefSeq" id="WP_316430828.1">
    <property type="nucleotide sequence ID" value="NZ_CP053586.1"/>
</dbReference>
<gene>
    <name evidence="2" type="ORF">HJG54_19625</name>
</gene>
<feature type="transmembrane region" description="Helical" evidence="1">
    <location>
        <begin position="105"/>
        <end position="126"/>
    </location>
</feature>
<keyword evidence="1" id="KW-0812">Transmembrane</keyword>
<keyword evidence="1" id="KW-0472">Membrane</keyword>
<accession>A0AA96WGI3</accession>
<protein>
    <submittedName>
        <fullName evidence="2">Uncharacterized protein</fullName>
    </submittedName>
</protein>
<reference evidence="2" key="1">
    <citation type="submission" date="2020-05" db="EMBL/GenBank/DDBJ databases">
        <authorList>
            <person name="Zhu T."/>
            <person name="Keshari N."/>
            <person name="Lu X."/>
        </authorList>
    </citation>
    <scope>NUCLEOTIDE SEQUENCE</scope>
    <source>
        <strain evidence="2">NK1-12</strain>
    </source>
</reference>
<dbReference type="EMBL" id="CP053586">
    <property type="protein sequence ID" value="WNZ24838.1"/>
    <property type="molecule type" value="Genomic_DNA"/>
</dbReference>
<proteinExistence type="predicted"/>
<evidence type="ECO:0000313" key="2">
    <source>
        <dbReference type="EMBL" id="WNZ24838.1"/>
    </source>
</evidence>
<name>A0AA96WGI3_9CYAN</name>
<feature type="transmembrane region" description="Helical" evidence="1">
    <location>
        <begin position="147"/>
        <end position="168"/>
    </location>
</feature>
<feature type="transmembrane region" description="Helical" evidence="1">
    <location>
        <begin position="12"/>
        <end position="32"/>
    </location>
</feature>
<organism evidence="2">
    <name type="scientific">Leptolyngbya sp. NK1-12</name>
    <dbReference type="NCBI Taxonomy" id="2547451"/>
    <lineage>
        <taxon>Bacteria</taxon>
        <taxon>Bacillati</taxon>
        <taxon>Cyanobacteriota</taxon>
        <taxon>Cyanophyceae</taxon>
        <taxon>Leptolyngbyales</taxon>
        <taxon>Leptolyngbyaceae</taxon>
        <taxon>Leptolyngbya group</taxon>
        <taxon>Leptolyngbya</taxon>
    </lineage>
</organism>